<accession>A0AAI8VS56</accession>
<dbReference type="Proteomes" id="UP001295740">
    <property type="component" value="Unassembled WGS sequence"/>
</dbReference>
<evidence type="ECO:0000313" key="2">
    <source>
        <dbReference type="Proteomes" id="UP001295740"/>
    </source>
</evidence>
<dbReference type="EMBL" id="CAUWAG010000013">
    <property type="protein sequence ID" value="CAJ2510058.1"/>
    <property type="molecule type" value="Genomic_DNA"/>
</dbReference>
<sequence>MRKDCNGRKDRVANSSLVKVVQSEEANALRCSRINSNVFRYFQDACVAYAQPGTEDEMKRRREVEDVK</sequence>
<keyword evidence="2" id="KW-1185">Reference proteome</keyword>
<proteinExistence type="predicted"/>
<comment type="caution">
    <text evidence="1">The sequence shown here is derived from an EMBL/GenBank/DDBJ whole genome shotgun (WGS) entry which is preliminary data.</text>
</comment>
<gene>
    <name evidence="1" type="ORF">KHLLAP_LOCUS10526</name>
</gene>
<name>A0AAI8VS56_9PEZI</name>
<organism evidence="1 2">
    <name type="scientific">Anthostomella pinea</name>
    <dbReference type="NCBI Taxonomy" id="933095"/>
    <lineage>
        <taxon>Eukaryota</taxon>
        <taxon>Fungi</taxon>
        <taxon>Dikarya</taxon>
        <taxon>Ascomycota</taxon>
        <taxon>Pezizomycotina</taxon>
        <taxon>Sordariomycetes</taxon>
        <taxon>Xylariomycetidae</taxon>
        <taxon>Xylariales</taxon>
        <taxon>Xylariaceae</taxon>
        <taxon>Anthostomella</taxon>
    </lineage>
</organism>
<reference evidence="1" key="1">
    <citation type="submission" date="2023-10" db="EMBL/GenBank/DDBJ databases">
        <authorList>
            <person name="Hackl T."/>
        </authorList>
    </citation>
    <scope>NUCLEOTIDE SEQUENCE</scope>
</reference>
<dbReference type="AlphaFoldDB" id="A0AAI8VS56"/>
<evidence type="ECO:0000313" key="1">
    <source>
        <dbReference type="EMBL" id="CAJ2510058.1"/>
    </source>
</evidence>
<protein>
    <submittedName>
        <fullName evidence="1">Uu.00g059580.m01.CDS01</fullName>
    </submittedName>
</protein>